<name>R4JY07_CLOPA</name>
<dbReference type="PRINTS" id="PR00455">
    <property type="entry name" value="HTHTETR"/>
</dbReference>
<dbReference type="PANTHER" id="PTHR43479">
    <property type="entry name" value="ACREF/ENVCD OPERON REPRESSOR-RELATED"/>
    <property type="match status" value="1"/>
</dbReference>
<dbReference type="AlphaFoldDB" id="R4JY07"/>
<keyword evidence="2 4" id="KW-0238">DNA-binding</keyword>
<dbReference type="HOGENOM" id="CLU_069356_12_2_9"/>
<proteinExistence type="predicted"/>
<dbReference type="InterPro" id="IPR036271">
    <property type="entry name" value="Tet_transcr_reg_TetR-rel_C_sf"/>
</dbReference>
<gene>
    <name evidence="6" type="ORF">Clopa_0060</name>
</gene>
<dbReference type="Pfam" id="PF00440">
    <property type="entry name" value="TetR_N"/>
    <property type="match status" value="1"/>
</dbReference>
<dbReference type="STRING" id="86416.Clopa_0060"/>
<dbReference type="GO" id="GO:0045892">
    <property type="term" value="P:negative regulation of DNA-templated transcription"/>
    <property type="evidence" value="ECO:0007669"/>
    <property type="project" value="UniProtKB-ARBA"/>
</dbReference>
<dbReference type="FunFam" id="1.10.10.60:FF:000141">
    <property type="entry name" value="TetR family transcriptional regulator"/>
    <property type="match status" value="1"/>
</dbReference>
<dbReference type="KEGG" id="cpas:Clopa_0060"/>
<protein>
    <submittedName>
        <fullName evidence="6">Transcriptional regulator</fullName>
    </submittedName>
</protein>
<dbReference type="SUPFAM" id="SSF48498">
    <property type="entry name" value="Tetracyclin repressor-like, C-terminal domain"/>
    <property type="match status" value="1"/>
</dbReference>
<dbReference type="EMBL" id="CP003261">
    <property type="protein sequence ID" value="AGK95163.1"/>
    <property type="molecule type" value="Genomic_DNA"/>
</dbReference>
<keyword evidence="1" id="KW-0805">Transcription regulation</keyword>
<dbReference type="Pfam" id="PF17932">
    <property type="entry name" value="TetR_C_24"/>
    <property type="match status" value="1"/>
</dbReference>
<evidence type="ECO:0000313" key="6">
    <source>
        <dbReference type="EMBL" id="AGK95163.1"/>
    </source>
</evidence>
<dbReference type="PROSITE" id="PS50977">
    <property type="entry name" value="HTH_TETR_2"/>
    <property type="match status" value="1"/>
</dbReference>
<evidence type="ECO:0000259" key="5">
    <source>
        <dbReference type="PROSITE" id="PS50977"/>
    </source>
</evidence>
<evidence type="ECO:0000256" key="2">
    <source>
        <dbReference type="ARBA" id="ARBA00023125"/>
    </source>
</evidence>
<evidence type="ECO:0000256" key="3">
    <source>
        <dbReference type="ARBA" id="ARBA00023163"/>
    </source>
</evidence>
<dbReference type="Gene3D" id="1.10.10.60">
    <property type="entry name" value="Homeodomain-like"/>
    <property type="match status" value="1"/>
</dbReference>
<sequence length="204" mass="23192">MFQLIWGDFMNKTKNAIFHSAIKVFSNNGYNGATMDEIASNAGVAKGTLYYHFKSKEEIFKYIITEGVDLMKNEIDEATNNEKSPLEKLQAVCRVQLNLIHENRDFFRVIASQLWGKELRQLELRDIMRRYVIHIEEFVKAAMEVGSIKEGNSLFLAYAFLGTLCSVSLYEVVNAESDNINGTINNLTDYILTGIGLQKSTDQI</sequence>
<dbReference type="Gene3D" id="1.10.357.10">
    <property type="entry name" value="Tetracycline Repressor, domain 2"/>
    <property type="match status" value="1"/>
</dbReference>
<dbReference type="InterPro" id="IPR009057">
    <property type="entry name" value="Homeodomain-like_sf"/>
</dbReference>
<dbReference type="InterPro" id="IPR050624">
    <property type="entry name" value="HTH-type_Tx_Regulator"/>
</dbReference>
<keyword evidence="7" id="KW-1185">Reference proteome</keyword>
<dbReference type="PROSITE" id="PS01081">
    <property type="entry name" value="HTH_TETR_1"/>
    <property type="match status" value="1"/>
</dbReference>
<dbReference type="InterPro" id="IPR023772">
    <property type="entry name" value="DNA-bd_HTH_TetR-type_CS"/>
</dbReference>
<reference evidence="6 7" key="1">
    <citation type="submission" date="2012-01" db="EMBL/GenBank/DDBJ databases">
        <title>Complete sequence of chromosome of Clostridium pasteurianum BC1.</title>
        <authorList>
            <consortium name="US DOE Joint Genome Institute"/>
            <person name="Lucas S."/>
            <person name="Han J."/>
            <person name="Lapidus A."/>
            <person name="Cheng J.-F."/>
            <person name="Goodwin L."/>
            <person name="Pitluck S."/>
            <person name="Peters L."/>
            <person name="Mikhailova N."/>
            <person name="Teshima H."/>
            <person name="Detter J.C."/>
            <person name="Han C."/>
            <person name="Tapia R."/>
            <person name="Land M."/>
            <person name="Hauser L."/>
            <person name="Kyrpides N."/>
            <person name="Ivanova N."/>
            <person name="Pagani I."/>
            <person name="Dunn J."/>
            <person name="Taghavi S."/>
            <person name="Francis A."/>
            <person name="van der Lelie D."/>
            <person name="Woyke T."/>
        </authorList>
    </citation>
    <scope>NUCLEOTIDE SEQUENCE [LARGE SCALE GENOMIC DNA]</scope>
    <source>
        <strain evidence="6 7">BC1</strain>
    </source>
</reference>
<evidence type="ECO:0000256" key="4">
    <source>
        <dbReference type="PROSITE-ProRule" id="PRU00335"/>
    </source>
</evidence>
<accession>R4JY07</accession>
<dbReference type="PANTHER" id="PTHR43479:SF11">
    <property type="entry name" value="ACREF_ENVCD OPERON REPRESSOR-RELATED"/>
    <property type="match status" value="1"/>
</dbReference>
<dbReference type="Proteomes" id="UP000013523">
    <property type="component" value="Chromosome"/>
</dbReference>
<dbReference type="SUPFAM" id="SSF46689">
    <property type="entry name" value="Homeodomain-like"/>
    <property type="match status" value="1"/>
</dbReference>
<organism evidence="6 7">
    <name type="scientific">Clostridium pasteurianum BC1</name>
    <dbReference type="NCBI Taxonomy" id="86416"/>
    <lineage>
        <taxon>Bacteria</taxon>
        <taxon>Bacillati</taxon>
        <taxon>Bacillota</taxon>
        <taxon>Clostridia</taxon>
        <taxon>Eubacteriales</taxon>
        <taxon>Clostridiaceae</taxon>
        <taxon>Clostridium</taxon>
    </lineage>
</organism>
<dbReference type="GO" id="GO:0003677">
    <property type="term" value="F:DNA binding"/>
    <property type="evidence" value="ECO:0007669"/>
    <property type="project" value="UniProtKB-UniRule"/>
</dbReference>
<feature type="DNA-binding region" description="H-T-H motif" evidence="4">
    <location>
        <begin position="34"/>
        <end position="53"/>
    </location>
</feature>
<keyword evidence="3" id="KW-0804">Transcription</keyword>
<dbReference type="InterPro" id="IPR001647">
    <property type="entry name" value="HTH_TetR"/>
</dbReference>
<dbReference type="eggNOG" id="COG1309">
    <property type="taxonomic scope" value="Bacteria"/>
</dbReference>
<evidence type="ECO:0000256" key="1">
    <source>
        <dbReference type="ARBA" id="ARBA00023015"/>
    </source>
</evidence>
<evidence type="ECO:0000313" key="7">
    <source>
        <dbReference type="Proteomes" id="UP000013523"/>
    </source>
</evidence>
<feature type="domain" description="HTH tetR-type" evidence="5">
    <location>
        <begin position="11"/>
        <end position="71"/>
    </location>
</feature>
<dbReference type="InterPro" id="IPR041490">
    <property type="entry name" value="KstR2_TetR_C"/>
</dbReference>
<dbReference type="PATRIC" id="fig|86416.3.peg.52"/>